<evidence type="ECO:0000313" key="7">
    <source>
        <dbReference type="Proteomes" id="UP000040453"/>
    </source>
</evidence>
<dbReference type="PANTHER" id="PTHR43401">
    <property type="entry name" value="L-THREONINE 3-DEHYDROGENASE"/>
    <property type="match status" value="1"/>
</dbReference>
<feature type="domain" description="Enoyl reductase (ER)" evidence="5">
    <location>
        <begin position="16"/>
        <end position="332"/>
    </location>
</feature>
<keyword evidence="2 4" id="KW-0862">Zinc</keyword>
<dbReference type="Gene3D" id="3.90.180.10">
    <property type="entry name" value="Medium-chain alcohol dehydrogenases, catalytic domain"/>
    <property type="match status" value="1"/>
</dbReference>
<keyword evidence="3" id="KW-0560">Oxidoreductase</keyword>
<dbReference type="RefSeq" id="WP_084612858.1">
    <property type="nucleotide sequence ID" value="NZ_CAXOIH010000010.1"/>
</dbReference>
<evidence type="ECO:0000313" key="6">
    <source>
        <dbReference type="EMBL" id="CEI81362.1"/>
    </source>
</evidence>
<dbReference type="Gene3D" id="3.40.50.720">
    <property type="entry name" value="NAD(P)-binding Rossmann-like Domain"/>
    <property type="match status" value="1"/>
</dbReference>
<dbReference type="Proteomes" id="UP000040453">
    <property type="component" value="Unassembled WGS sequence"/>
</dbReference>
<dbReference type="InterPro" id="IPR011032">
    <property type="entry name" value="GroES-like_sf"/>
</dbReference>
<sequence length="372" mass="40736">MGQESEEQYGRVAVMEEPEKLSYKEYKLPKVEKGAVLLKVRRSNICGSELHIWKGLHPTKKRGVLGHEMVGEVYALGEGVETDYAGSPVKIGDRIVSAYYITCLKCAACREGHFHLCEHAYDFWNMQPEAMPHFHGTFASHYYIHPNQYFYKVPDDVSDAAAASANCALSQVYFGLDKSGISFNQSIVIQGAGGLGLNAAAVAKERGATVIVIDGVESRLQQAKKFGADYTININDYETVEDRTNAILDLTNGIGADVALEVAGVPAAFAEGIHFIRPGGKYVTIGNITPGKLVEFDPGLLTRKSIQIIPVVRYNPWYLSKALLFLSQTKDIYPFDKLLDAAFTLEDIKTALDKSAAREVTRGTIIMGGDSG</sequence>
<keyword evidence="1 4" id="KW-0479">Metal-binding</keyword>
<evidence type="ECO:0000256" key="4">
    <source>
        <dbReference type="RuleBase" id="RU361277"/>
    </source>
</evidence>
<reference evidence="6 7" key="1">
    <citation type="submission" date="2014-11" db="EMBL/GenBank/DDBJ databases">
        <authorList>
            <person name="Urmite Genomes Urmite Genomes"/>
        </authorList>
    </citation>
    <scope>NUCLEOTIDE SEQUENCE [LARGE SCALE GENOMIC DNA]</scope>
    <source>
        <strain evidence="6 7">Oc5</strain>
    </source>
</reference>
<keyword evidence="7" id="KW-1185">Reference proteome</keyword>
<dbReference type="InterPro" id="IPR002328">
    <property type="entry name" value="ADH_Zn_CS"/>
</dbReference>
<dbReference type="PANTHER" id="PTHR43401:SF2">
    <property type="entry name" value="L-THREONINE 3-DEHYDROGENASE"/>
    <property type="match status" value="1"/>
</dbReference>
<accession>A0A0A1MP03</accession>
<proteinExistence type="inferred from homology"/>
<evidence type="ECO:0000256" key="3">
    <source>
        <dbReference type="ARBA" id="ARBA00023002"/>
    </source>
</evidence>
<dbReference type="SUPFAM" id="SSF50129">
    <property type="entry name" value="GroES-like"/>
    <property type="match status" value="1"/>
</dbReference>
<dbReference type="InterPro" id="IPR013149">
    <property type="entry name" value="ADH-like_C"/>
</dbReference>
<dbReference type="STRING" id="545501.BN997_01182"/>
<dbReference type="InterPro" id="IPR050129">
    <property type="entry name" value="Zn_alcohol_dh"/>
</dbReference>
<dbReference type="SUPFAM" id="SSF51735">
    <property type="entry name" value="NAD(P)-binding Rossmann-fold domains"/>
    <property type="match status" value="1"/>
</dbReference>
<dbReference type="EMBL" id="CDGG01000001">
    <property type="protein sequence ID" value="CEI81362.1"/>
    <property type="molecule type" value="Genomic_DNA"/>
</dbReference>
<dbReference type="PROSITE" id="PS00059">
    <property type="entry name" value="ADH_ZINC"/>
    <property type="match status" value="1"/>
</dbReference>
<evidence type="ECO:0000256" key="1">
    <source>
        <dbReference type="ARBA" id="ARBA00022723"/>
    </source>
</evidence>
<name>A0A0A1MP03_9BACI</name>
<dbReference type="AlphaFoldDB" id="A0A0A1MP03"/>
<comment type="cofactor">
    <cofactor evidence="4">
        <name>Zn(2+)</name>
        <dbReference type="ChEBI" id="CHEBI:29105"/>
    </cofactor>
</comment>
<dbReference type="SMART" id="SM00829">
    <property type="entry name" value="PKS_ER"/>
    <property type="match status" value="1"/>
</dbReference>
<comment type="similarity">
    <text evidence="4">Belongs to the zinc-containing alcohol dehydrogenase family.</text>
</comment>
<dbReference type="Pfam" id="PF00107">
    <property type="entry name" value="ADH_zinc_N"/>
    <property type="match status" value="1"/>
</dbReference>
<protein>
    <submittedName>
        <fullName evidence="6">5-exo-hydroxycamphor dehydrogenase</fullName>
    </submittedName>
</protein>
<dbReference type="InterPro" id="IPR013154">
    <property type="entry name" value="ADH-like_N"/>
</dbReference>
<dbReference type="OrthoDB" id="9769198at2"/>
<evidence type="ECO:0000256" key="2">
    <source>
        <dbReference type="ARBA" id="ARBA00022833"/>
    </source>
</evidence>
<organism evidence="6 7">
    <name type="scientific">Oceanobacillus oncorhynchi</name>
    <dbReference type="NCBI Taxonomy" id="545501"/>
    <lineage>
        <taxon>Bacteria</taxon>
        <taxon>Bacillati</taxon>
        <taxon>Bacillota</taxon>
        <taxon>Bacilli</taxon>
        <taxon>Bacillales</taxon>
        <taxon>Bacillaceae</taxon>
        <taxon>Oceanobacillus</taxon>
    </lineage>
</organism>
<dbReference type="Pfam" id="PF08240">
    <property type="entry name" value="ADH_N"/>
    <property type="match status" value="1"/>
</dbReference>
<dbReference type="GO" id="GO:0008270">
    <property type="term" value="F:zinc ion binding"/>
    <property type="evidence" value="ECO:0007669"/>
    <property type="project" value="InterPro"/>
</dbReference>
<dbReference type="InterPro" id="IPR036291">
    <property type="entry name" value="NAD(P)-bd_dom_sf"/>
</dbReference>
<dbReference type="CDD" id="cd08231">
    <property type="entry name" value="MDR_TM0436_like"/>
    <property type="match status" value="1"/>
</dbReference>
<dbReference type="GO" id="GO:0016491">
    <property type="term" value="F:oxidoreductase activity"/>
    <property type="evidence" value="ECO:0007669"/>
    <property type="project" value="UniProtKB-KW"/>
</dbReference>
<dbReference type="InterPro" id="IPR020843">
    <property type="entry name" value="ER"/>
</dbReference>
<evidence type="ECO:0000259" key="5">
    <source>
        <dbReference type="SMART" id="SM00829"/>
    </source>
</evidence>
<gene>
    <name evidence="6" type="primary">camD</name>
    <name evidence="6" type="ORF">BN997_01182</name>
</gene>